<protein>
    <recommendedName>
        <fullName evidence="6">CDP-alcohol phosphatidyltransferase</fullName>
    </recommendedName>
</protein>
<dbReference type="GO" id="GO:0008654">
    <property type="term" value="P:phospholipid biosynthetic process"/>
    <property type="evidence" value="ECO:0007669"/>
    <property type="project" value="InterPro"/>
</dbReference>
<name>A0A1F6AR45_9BACT</name>
<feature type="transmembrane region" description="Helical" evidence="3">
    <location>
        <begin position="122"/>
        <end position="145"/>
    </location>
</feature>
<feature type="transmembrane region" description="Helical" evidence="3">
    <location>
        <begin position="95"/>
        <end position="116"/>
    </location>
</feature>
<gene>
    <name evidence="4" type="ORF">A3A64_02065</name>
</gene>
<feature type="transmembrane region" description="Helical" evidence="3">
    <location>
        <begin position="33"/>
        <end position="56"/>
    </location>
</feature>
<dbReference type="InterPro" id="IPR000462">
    <property type="entry name" value="CDP-OH_P_trans"/>
</dbReference>
<dbReference type="GO" id="GO:0016020">
    <property type="term" value="C:membrane"/>
    <property type="evidence" value="ECO:0007669"/>
    <property type="project" value="InterPro"/>
</dbReference>
<feature type="transmembrane region" description="Helical" evidence="3">
    <location>
        <begin position="152"/>
        <end position="173"/>
    </location>
</feature>
<proteinExistence type="inferred from homology"/>
<dbReference type="AlphaFoldDB" id="A0A1F6AR45"/>
<keyword evidence="3" id="KW-0472">Membrane</keyword>
<dbReference type="GO" id="GO:0016780">
    <property type="term" value="F:phosphotransferase activity, for other substituted phosphate groups"/>
    <property type="evidence" value="ECO:0007669"/>
    <property type="project" value="InterPro"/>
</dbReference>
<evidence type="ECO:0000313" key="5">
    <source>
        <dbReference type="Proteomes" id="UP000178305"/>
    </source>
</evidence>
<evidence type="ECO:0000256" key="2">
    <source>
        <dbReference type="RuleBase" id="RU003750"/>
    </source>
</evidence>
<dbReference type="InterPro" id="IPR043130">
    <property type="entry name" value="CDP-OH_PTrfase_TM_dom"/>
</dbReference>
<keyword evidence="1 2" id="KW-0808">Transferase</keyword>
<evidence type="ECO:0000313" key="4">
    <source>
        <dbReference type="EMBL" id="OGG27166.1"/>
    </source>
</evidence>
<evidence type="ECO:0000256" key="3">
    <source>
        <dbReference type="SAM" id="Phobius"/>
    </source>
</evidence>
<dbReference type="Gene3D" id="1.20.120.1760">
    <property type="match status" value="1"/>
</dbReference>
<comment type="similarity">
    <text evidence="2">Belongs to the CDP-alcohol phosphatidyltransferase class-I family.</text>
</comment>
<sequence length="215" mass="23839">MPKKIKRQLSEGPMTRLEQHVAKRIVPFIPSDISANNITAVTAFAGVLTGVSNAFTSWSREMFLVACIFMLLHWLGDALDGALARYRKTSSKTGFYMDHMLDAVTVSSIFIGLYLSTFTNTAWPLVFALLYLIMEINVMVQAILLGSFKISVFILGPAEAQFLFIAGNIAAYFLAPKGILFWDMGSIVGVTILSLAFTYSFIQTVAKTMRLDRNN</sequence>
<keyword evidence="3" id="KW-0812">Transmembrane</keyword>
<feature type="transmembrane region" description="Helical" evidence="3">
    <location>
        <begin position="179"/>
        <end position="202"/>
    </location>
</feature>
<dbReference type="InterPro" id="IPR048254">
    <property type="entry name" value="CDP_ALCOHOL_P_TRANSF_CS"/>
</dbReference>
<accession>A0A1F6AR45</accession>
<organism evidence="4 5">
    <name type="scientific">Candidatus Gottesmanbacteria bacterium RIFCSPLOWO2_01_FULL_48_11</name>
    <dbReference type="NCBI Taxonomy" id="1798395"/>
    <lineage>
        <taxon>Bacteria</taxon>
        <taxon>Candidatus Gottesmaniibacteriota</taxon>
    </lineage>
</organism>
<dbReference type="EMBL" id="MFJY01000054">
    <property type="protein sequence ID" value="OGG27166.1"/>
    <property type="molecule type" value="Genomic_DNA"/>
</dbReference>
<feature type="transmembrane region" description="Helical" evidence="3">
    <location>
        <begin position="62"/>
        <end position="83"/>
    </location>
</feature>
<evidence type="ECO:0000256" key="1">
    <source>
        <dbReference type="ARBA" id="ARBA00022679"/>
    </source>
</evidence>
<dbReference type="PROSITE" id="PS00379">
    <property type="entry name" value="CDP_ALCOHOL_P_TRANSF"/>
    <property type="match status" value="1"/>
</dbReference>
<evidence type="ECO:0008006" key="6">
    <source>
        <dbReference type="Google" id="ProtNLM"/>
    </source>
</evidence>
<dbReference type="Pfam" id="PF01066">
    <property type="entry name" value="CDP-OH_P_transf"/>
    <property type="match status" value="1"/>
</dbReference>
<reference evidence="4 5" key="1">
    <citation type="journal article" date="2016" name="Nat. Commun.">
        <title>Thousands of microbial genomes shed light on interconnected biogeochemical processes in an aquifer system.</title>
        <authorList>
            <person name="Anantharaman K."/>
            <person name="Brown C.T."/>
            <person name="Hug L.A."/>
            <person name="Sharon I."/>
            <person name="Castelle C.J."/>
            <person name="Probst A.J."/>
            <person name="Thomas B.C."/>
            <person name="Singh A."/>
            <person name="Wilkins M.J."/>
            <person name="Karaoz U."/>
            <person name="Brodie E.L."/>
            <person name="Williams K.H."/>
            <person name="Hubbard S.S."/>
            <person name="Banfield J.F."/>
        </authorList>
    </citation>
    <scope>NUCLEOTIDE SEQUENCE [LARGE SCALE GENOMIC DNA]</scope>
</reference>
<keyword evidence="3" id="KW-1133">Transmembrane helix</keyword>
<comment type="caution">
    <text evidence="4">The sequence shown here is derived from an EMBL/GenBank/DDBJ whole genome shotgun (WGS) entry which is preliminary data.</text>
</comment>
<dbReference type="Proteomes" id="UP000178305">
    <property type="component" value="Unassembled WGS sequence"/>
</dbReference>